<dbReference type="Pfam" id="PF02897">
    <property type="entry name" value="Peptidase_S9_N"/>
    <property type="match status" value="1"/>
</dbReference>
<dbReference type="EMBL" id="CAJOBA010002125">
    <property type="protein sequence ID" value="CAF3630915.1"/>
    <property type="molecule type" value="Genomic_DNA"/>
</dbReference>
<evidence type="ECO:0000313" key="13">
    <source>
        <dbReference type="EMBL" id="CAF3630915.1"/>
    </source>
</evidence>
<dbReference type="Pfam" id="PF00326">
    <property type="entry name" value="Peptidase_S9"/>
    <property type="match status" value="1"/>
</dbReference>
<dbReference type="InterPro" id="IPR051167">
    <property type="entry name" value="Prolyl_oligopep/macrocyclase"/>
</dbReference>
<keyword evidence="4 7" id="KW-0645">Protease</keyword>
<organism evidence="10 14">
    <name type="scientific">Didymodactylos carnosus</name>
    <dbReference type="NCBI Taxonomy" id="1234261"/>
    <lineage>
        <taxon>Eukaryota</taxon>
        <taxon>Metazoa</taxon>
        <taxon>Spiralia</taxon>
        <taxon>Gnathifera</taxon>
        <taxon>Rotifera</taxon>
        <taxon>Eurotatoria</taxon>
        <taxon>Bdelloidea</taxon>
        <taxon>Philodinida</taxon>
        <taxon>Philodinidae</taxon>
        <taxon>Didymodactylos</taxon>
    </lineage>
</organism>
<keyword evidence="6 7" id="KW-0720">Serine protease</keyword>
<dbReference type="EC" id="3.4.21.-" evidence="7"/>
<dbReference type="Proteomes" id="UP000681722">
    <property type="component" value="Unassembled WGS sequence"/>
</dbReference>
<evidence type="ECO:0000313" key="10">
    <source>
        <dbReference type="EMBL" id="CAF0797753.1"/>
    </source>
</evidence>
<dbReference type="InterPro" id="IPR001375">
    <property type="entry name" value="Peptidase_S9_cat"/>
</dbReference>
<dbReference type="Proteomes" id="UP000677228">
    <property type="component" value="Unassembled WGS sequence"/>
</dbReference>
<dbReference type="GO" id="GO:0004252">
    <property type="term" value="F:serine-type endopeptidase activity"/>
    <property type="evidence" value="ECO:0007669"/>
    <property type="project" value="UniProtKB-UniRule"/>
</dbReference>
<protein>
    <recommendedName>
        <fullName evidence="3 7">Prolyl endopeptidase</fullName>
        <ecNumber evidence="7">3.4.21.-</ecNumber>
    </recommendedName>
</protein>
<dbReference type="Proteomes" id="UP000682733">
    <property type="component" value="Unassembled WGS sequence"/>
</dbReference>
<comment type="caution">
    <text evidence="10">The sequence shown here is derived from an EMBL/GenBank/DDBJ whole genome shotgun (WGS) entry which is preliminary data.</text>
</comment>
<evidence type="ECO:0000256" key="7">
    <source>
        <dbReference type="RuleBase" id="RU368024"/>
    </source>
</evidence>
<gene>
    <name evidence="10" type="ORF">GPM918_LOCUS3348</name>
    <name evidence="11" type="ORF">OVA965_LOCUS6879</name>
    <name evidence="12" type="ORF">SRO942_LOCUS3348</name>
    <name evidence="13" type="ORF">TMI583_LOCUS6875</name>
</gene>
<dbReference type="InterPro" id="IPR029058">
    <property type="entry name" value="AB_hydrolase_fold"/>
</dbReference>
<evidence type="ECO:0000256" key="5">
    <source>
        <dbReference type="ARBA" id="ARBA00022801"/>
    </source>
</evidence>
<dbReference type="EMBL" id="CAJOBC010000408">
    <property type="protein sequence ID" value="CAF3582557.1"/>
    <property type="molecule type" value="Genomic_DNA"/>
</dbReference>
<dbReference type="PANTHER" id="PTHR42881:SF2">
    <property type="entry name" value="PROLYL ENDOPEPTIDASE"/>
    <property type="match status" value="1"/>
</dbReference>
<evidence type="ECO:0000313" key="12">
    <source>
        <dbReference type="EMBL" id="CAF3582557.1"/>
    </source>
</evidence>
<accession>A0A813SLT5</accession>
<dbReference type="SUPFAM" id="SSF53474">
    <property type="entry name" value="alpha/beta-Hydrolases"/>
    <property type="match status" value="1"/>
</dbReference>
<evidence type="ECO:0000256" key="3">
    <source>
        <dbReference type="ARBA" id="ARBA00016310"/>
    </source>
</evidence>
<keyword evidence="5 7" id="KW-0378">Hydrolase</keyword>
<dbReference type="PRINTS" id="PR00862">
    <property type="entry name" value="PROLIGOPTASE"/>
</dbReference>
<feature type="domain" description="Peptidase S9A N-terminal" evidence="9">
    <location>
        <begin position="11"/>
        <end position="427"/>
    </location>
</feature>
<dbReference type="EMBL" id="CAJNOQ010000408">
    <property type="protein sequence ID" value="CAF0797753.1"/>
    <property type="molecule type" value="Genomic_DNA"/>
</dbReference>
<evidence type="ECO:0000313" key="11">
    <source>
        <dbReference type="EMBL" id="CAF0845648.1"/>
    </source>
</evidence>
<dbReference type="EMBL" id="CAJNOK010002125">
    <property type="protein sequence ID" value="CAF0845648.1"/>
    <property type="molecule type" value="Genomic_DNA"/>
</dbReference>
<reference evidence="10" key="1">
    <citation type="submission" date="2021-02" db="EMBL/GenBank/DDBJ databases">
        <authorList>
            <person name="Nowell W R."/>
        </authorList>
    </citation>
    <scope>NUCLEOTIDE SEQUENCE</scope>
</reference>
<dbReference type="GO" id="GO:0005829">
    <property type="term" value="C:cytosol"/>
    <property type="evidence" value="ECO:0007669"/>
    <property type="project" value="TreeGrafter"/>
</dbReference>
<proteinExistence type="inferred from homology"/>
<feature type="domain" description="Peptidase S9 prolyl oligopeptidase catalytic" evidence="8">
    <location>
        <begin position="505"/>
        <end position="720"/>
    </location>
</feature>
<sequence length="724" mass="83961">MSVTDPIHYSQIRRDDNVIDDYHSTQIHDPYRWLEDPGSVETEEFVRAQNVISQKYLKSIPYREKFCEHLKQVFNIPKFSCPSKYAGKYYYHMNTGLQNQDIFYELDSLDKSTDEAQIILDPNTFSEDGTVAIQSMSFSDDGKTICYAVSDAGSDWSTVYFLDVASRKKHADVLERTKFSSLAWTMDNKGIFYRTYQDARQNSEQEEKNEIINGVTSRKIEIERTDVQEIYYHRLGTPRGEDICVVRCEKDLSDYFFSIETSNDGLYLIASIRLGTLHENRLWYYRLGEIEKIEWIKLIDDLKYTYEFITSRENKFYLKTNMNAKNYRLIVIDIEKPTEIIELIPEHSEDLLEDVKCVNQNYFLCEYLSHVKSVLYLYDLKTGQQLKKFNLSIGNIQTWGDERENEIFIRIESFLSPSAIYVCDLNKSFSDDNLKLFKRVEFNGIDLDTMTTEQVFVKSKQDENVKIPMFLVHKKSMIKNGENPVCLYVYGGFSISIKPFFSIATTLWIHHFNGVFAVVNARGGGEYGEEWHKSGYREKKWNTFYDVCSCSEYLIEQNYTSASKLAINGGSNGGLTVSVCANLRPDLFGTVVIQVGVLDLYRYHKWTIGHYWIGEYGSSDVKEDFDGWIKNISPLHNIPKNSSIYPSIMVTTADHDDRVVPGHSFKYIAQLQHQLKDLKNNRPLIIRIDIRAGHGSGKPTVKRIEELSDIYCFIAHTLNATFID</sequence>
<keyword evidence="14" id="KW-1185">Reference proteome</keyword>
<dbReference type="Proteomes" id="UP000663829">
    <property type="component" value="Unassembled WGS sequence"/>
</dbReference>
<comment type="similarity">
    <text evidence="2 7">Belongs to the peptidase S9A family.</text>
</comment>
<dbReference type="FunFam" id="3.40.50.1820:FF:000005">
    <property type="entry name" value="Prolyl endopeptidase"/>
    <property type="match status" value="1"/>
</dbReference>
<dbReference type="InterPro" id="IPR023302">
    <property type="entry name" value="Pept_S9A_N"/>
</dbReference>
<evidence type="ECO:0000256" key="1">
    <source>
        <dbReference type="ARBA" id="ARBA00001070"/>
    </source>
</evidence>
<dbReference type="GO" id="GO:0070012">
    <property type="term" value="F:oligopeptidase activity"/>
    <property type="evidence" value="ECO:0007669"/>
    <property type="project" value="TreeGrafter"/>
</dbReference>
<dbReference type="PANTHER" id="PTHR42881">
    <property type="entry name" value="PROLYL ENDOPEPTIDASE"/>
    <property type="match status" value="1"/>
</dbReference>
<evidence type="ECO:0000256" key="6">
    <source>
        <dbReference type="ARBA" id="ARBA00022825"/>
    </source>
</evidence>
<dbReference type="SUPFAM" id="SSF50993">
    <property type="entry name" value="Peptidase/esterase 'gauge' domain"/>
    <property type="match status" value="1"/>
</dbReference>
<evidence type="ECO:0000259" key="9">
    <source>
        <dbReference type="Pfam" id="PF02897"/>
    </source>
</evidence>
<name>A0A813SLT5_9BILA</name>
<evidence type="ECO:0000313" key="14">
    <source>
        <dbReference type="Proteomes" id="UP000663829"/>
    </source>
</evidence>
<evidence type="ECO:0000256" key="2">
    <source>
        <dbReference type="ARBA" id="ARBA00005228"/>
    </source>
</evidence>
<dbReference type="InterPro" id="IPR002470">
    <property type="entry name" value="Peptidase_S9A"/>
</dbReference>
<dbReference type="GO" id="GO:0006508">
    <property type="term" value="P:proteolysis"/>
    <property type="evidence" value="ECO:0007669"/>
    <property type="project" value="UniProtKB-KW"/>
</dbReference>
<dbReference type="FunFam" id="2.130.10.120:FF:000001">
    <property type="entry name" value="Prolyl endopeptidase"/>
    <property type="match status" value="1"/>
</dbReference>
<comment type="catalytic activity">
    <reaction evidence="1">
        <text>Hydrolysis of Pro-|-Xaa &gt;&gt; Ala-|-Xaa in oligopeptides.</text>
        <dbReference type="EC" id="3.4.21.26"/>
    </reaction>
</comment>
<evidence type="ECO:0000256" key="4">
    <source>
        <dbReference type="ARBA" id="ARBA00022670"/>
    </source>
</evidence>
<dbReference type="OrthoDB" id="248387at2759"/>
<dbReference type="AlphaFoldDB" id="A0A813SLT5"/>
<dbReference type="Gene3D" id="3.40.50.1820">
    <property type="entry name" value="alpha/beta hydrolase"/>
    <property type="match status" value="1"/>
</dbReference>
<dbReference type="Gene3D" id="2.130.10.120">
    <property type="entry name" value="Prolyl oligopeptidase, N-terminal domain"/>
    <property type="match status" value="1"/>
</dbReference>
<evidence type="ECO:0000259" key="8">
    <source>
        <dbReference type="Pfam" id="PF00326"/>
    </source>
</evidence>